<dbReference type="EMBL" id="QXFZ01000523">
    <property type="protein sequence ID" value="KAE9113232.1"/>
    <property type="molecule type" value="Genomic_DNA"/>
</dbReference>
<organism evidence="1 2">
    <name type="scientific">Phytophthora fragariae</name>
    <dbReference type="NCBI Taxonomy" id="53985"/>
    <lineage>
        <taxon>Eukaryota</taxon>
        <taxon>Sar</taxon>
        <taxon>Stramenopiles</taxon>
        <taxon>Oomycota</taxon>
        <taxon>Peronosporomycetes</taxon>
        <taxon>Peronosporales</taxon>
        <taxon>Peronosporaceae</taxon>
        <taxon>Phytophthora</taxon>
    </lineage>
</organism>
<gene>
    <name evidence="1" type="ORF">PF007_g10800</name>
</gene>
<reference evidence="1 2" key="1">
    <citation type="submission" date="2018-08" db="EMBL/GenBank/DDBJ databases">
        <title>Genomic investigation of the strawberry pathogen Phytophthora fragariae indicates pathogenicity is determined by transcriptional variation in three key races.</title>
        <authorList>
            <person name="Adams T.M."/>
            <person name="Armitage A.D."/>
            <person name="Sobczyk M.K."/>
            <person name="Bates H.J."/>
            <person name="Dunwell J.M."/>
            <person name="Nellist C.F."/>
            <person name="Harrison R.J."/>
        </authorList>
    </citation>
    <scope>NUCLEOTIDE SEQUENCE [LARGE SCALE GENOMIC DNA]</scope>
    <source>
        <strain evidence="1 2">NOV-71</strain>
    </source>
</reference>
<comment type="caution">
    <text evidence="1">The sequence shown here is derived from an EMBL/GenBank/DDBJ whole genome shotgun (WGS) entry which is preliminary data.</text>
</comment>
<proteinExistence type="predicted"/>
<evidence type="ECO:0000313" key="2">
    <source>
        <dbReference type="Proteomes" id="UP000441208"/>
    </source>
</evidence>
<sequence>MRRRRWTWPSSAADAVCLSSSGNGRCSYGQYWSRTHRERRRRQASCCYSWWPRLDHQRERSLQLRPVLEPDAQGEATARGFFFSCRGLWWDGGGGLELRRCGAVRGDGAKLLLLLLLLEPRLGGGGLAQRRRLLVVVRSDARAEMTAPGFEAAAAGAGGARSLGDLT</sequence>
<accession>A0A6A3SAT5</accession>
<evidence type="ECO:0000313" key="1">
    <source>
        <dbReference type="EMBL" id="KAE9113232.1"/>
    </source>
</evidence>
<dbReference type="Proteomes" id="UP000441208">
    <property type="component" value="Unassembled WGS sequence"/>
</dbReference>
<dbReference type="AlphaFoldDB" id="A0A6A3SAT5"/>
<protein>
    <submittedName>
        <fullName evidence="1">Uncharacterized protein</fullName>
    </submittedName>
</protein>
<name>A0A6A3SAT5_9STRA</name>